<accession>A0ABS2SV84</accession>
<dbReference type="EMBL" id="JAFBCV010000008">
    <property type="protein sequence ID" value="MBM7839440.1"/>
    <property type="molecule type" value="Genomic_DNA"/>
</dbReference>
<evidence type="ECO:0000256" key="1">
    <source>
        <dbReference type="SAM" id="Phobius"/>
    </source>
</evidence>
<feature type="transmembrane region" description="Helical" evidence="1">
    <location>
        <begin position="169"/>
        <end position="187"/>
    </location>
</feature>
<keyword evidence="1" id="KW-0472">Membrane</keyword>
<feature type="transmembrane region" description="Helical" evidence="1">
    <location>
        <begin position="238"/>
        <end position="256"/>
    </location>
</feature>
<name>A0ABS2SV84_9BACI</name>
<feature type="transmembrane region" description="Helical" evidence="1">
    <location>
        <begin position="262"/>
        <end position="284"/>
    </location>
</feature>
<protein>
    <recommendedName>
        <fullName evidence="4">DoxX-like family protein</fullName>
    </recommendedName>
</protein>
<evidence type="ECO:0008006" key="4">
    <source>
        <dbReference type="Google" id="ProtNLM"/>
    </source>
</evidence>
<evidence type="ECO:0000313" key="3">
    <source>
        <dbReference type="Proteomes" id="UP001179280"/>
    </source>
</evidence>
<sequence>MSKSKPIYVETFIKSELDTVWMYTQEPDLHQQWDLRFSDITYIPKEEPDAPQQFTYQTNIGFGLKIKGAGESVGEHVKKNEKLSSLKFWADHPLSLIDNGGGYWKYIEHDGGVQFMTQYNYQTKWGPVGRIIDLIFKPLMGWATAWSFDALRLWLEKGIPPALSVSRSLIFLLCSFVLAFTWVYQGLVPKLLFQDSGELALFMATGWFQGNESLILYILGSAQVLVGIGFLFWSDRRWLHYLSIVALLGLGIGSLIQTTSIYAAPFNPATLTIAMVALSLIILLNRKDLPFASNCKRTKDGRGRG</sequence>
<gene>
    <name evidence="2" type="ORF">JOC54_002720</name>
</gene>
<proteinExistence type="predicted"/>
<dbReference type="RefSeq" id="WP_204466687.1">
    <property type="nucleotide sequence ID" value="NZ_JAFBCV010000008.1"/>
</dbReference>
<comment type="caution">
    <text evidence="2">The sequence shown here is derived from an EMBL/GenBank/DDBJ whole genome shotgun (WGS) entry which is preliminary data.</text>
</comment>
<keyword evidence="1" id="KW-0812">Transmembrane</keyword>
<feature type="transmembrane region" description="Helical" evidence="1">
    <location>
        <begin position="214"/>
        <end position="233"/>
    </location>
</feature>
<keyword evidence="1" id="KW-1133">Transmembrane helix</keyword>
<organism evidence="2 3">
    <name type="scientific">Shouchella xiaoxiensis</name>
    <dbReference type="NCBI Taxonomy" id="766895"/>
    <lineage>
        <taxon>Bacteria</taxon>
        <taxon>Bacillati</taxon>
        <taxon>Bacillota</taxon>
        <taxon>Bacilli</taxon>
        <taxon>Bacillales</taxon>
        <taxon>Bacillaceae</taxon>
        <taxon>Shouchella</taxon>
    </lineage>
</organism>
<dbReference type="Pfam" id="PF13781">
    <property type="entry name" value="DoxX_3"/>
    <property type="match status" value="1"/>
</dbReference>
<evidence type="ECO:0000313" key="2">
    <source>
        <dbReference type="EMBL" id="MBM7839440.1"/>
    </source>
</evidence>
<dbReference type="Proteomes" id="UP001179280">
    <property type="component" value="Unassembled WGS sequence"/>
</dbReference>
<dbReference type="InterPro" id="IPR025695">
    <property type="entry name" value="DoxX-like"/>
</dbReference>
<keyword evidence="3" id="KW-1185">Reference proteome</keyword>
<dbReference type="SUPFAM" id="SSF55961">
    <property type="entry name" value="Bet v1-like"/>
    <property type="match status" value="1"/>
</dbReference>
<reference evidence="2" key="1">
    <citation type="submission" date="2021-01" db="EMBL/GenBank/DDBJ databases">
        <title>Genomic Encyclopedia of Type Strains, Phase IV (KMG-IV): sequencing the most valuable type-strain genomes for metagenomic binning, comparative biology and taxonomic classification.</title>
        <authorList>
            <person name="Goeker M."/>
        </authorList>
    </citation>
    <scope>NUCLEOTIDE SEQUENCE</scope>
    <source>
        <strain evidence="2">DSM 21943</strain>
    </source>
</reference>